<evidence type="ECO:0000313" key="4">
    <source>
        <dbReference type="Proteomes" id="UP000019226"/>
    </source>
</evidence>
<keyword evidence="2" id="KW-1133">Transmembrane helix</keyword>
<dbReference type="RefSeq" id="WP_025387924.1">
    <property type="nucleotide sequence ID" value="NZ_CP004350.1"/>
</dbReference>
<dbReference type="Proteomes" id="UP000019226">
    <property type="component" value="Chromosome"/>
</dbReference>
<evidence type="ECO:0000256" key="1">
    <source>
        <dbReference type="SAM" id="MobiDB-lite"/>
    </source>
</evidence>
<protein>
    <recommendedName>
        <fullName evidence="5">Serine hydrolase</fullName>
    </recommendedName>
</protein>
<evidence type="ECO:0000313" key="3">
    <source>
        <dbReference type="EMBL" id="AHI20603.1"/>
    </source>
</evidence>
<evidence type="ECO:0008006" key="5">
    <source>
        <dbReference type="Google" id="ProtNLM"/>
    </source>
</evidence>
<feature type="region of interest" description="Disordered" evidence="1">
    <location>
        <begin position="42"/>
        <end position="68"/>
    </location>
</feature>
<dbReference type="EMBL" id="CP004350">
    <property type="protein sequence ID" value="AHI20603.1"/>
    <property type="molecule type" value="Genomic_DNA"/>
</dbReference>
<sequence>MCKSNAPRATNSWLKFVAVLMVIAIAMVGTWIAARATAPSAGESTAASAPEGVQGTRGDQEAAATSDSLSKSVLERLRVAANEPDEVVIDQARSQLTYIRLSDGMHLGTSNEKFARPALSLSKLYIADYVLDEGNNEEKYEALRMISTSDDDVAEDLFAEYPESIDEVADKYGLYATESGNYWGNSLTSTYDVVKFVAALKDEDSTHPILVAMSQPDEIAADGYEQDFGTAVMSNVIGTKWGWSNNRQVHSSVSFGENFIVAASVNGSARDLTRLVRNQVSGTKLKEATTWFLDSREAAETSAVPTETVITD</sequence>
<evidence type="ECO:0000256" key="2">
    <source>
        <dbReference type="SAM" id="Phobius"/>
    </source>
</evidence>
<dbReference type="Gene3D" id="3.40.710.10">
    <property type="entry name" value="DD-peptidase/beta-lactamase superfamily"/>
    <property type="match status" value="1"/>
</dbReference>
<dbReference type="SUPFAM" id="SSF56601">
    <property type="entry name" value="beta-lactamase/transpeptidase-like"/>
    <property type="match status" value="1"/>
</dbReference>
<gene>
    <name evidence="3" type="ORF">CCASEI_10240</name>
</gene>
<organism evidence="3 4">
    <name type="scientific">Corynebacterium casei LMG S-19264</name>
    <dbReference type="NCBI Taxonomy" id="1285583"/>
    <lineage>
        <taxon>Bacteria</taxon>
        <taxon>Bacillati</taxon>
        <taxon>Actinomycetota</taxon>
        <taxon>Actinomycetes</taxon>
        <taxon>Mycobacteriales</taxon>
        <taxon>Corynebacteriaceae</taxon>
        <taxon>Corynebacterium</taxon>
    </lineage>
</organism>
<keyword evidence="2" id="KW-0812">Transmembrane</keyword>
<keyword evidence="2" id="KW-0472">Membrane</keyword>
<feature type="transmembrane region" description="Helical" evidence="2">
    <location>
        <begin position="12"/>
        <end position="34"/>
    </location>
</feature>
<accession>A0ABM5PRN5</accession>
<dbReference type="InterPro" id="IPR012338">
    <property type="entry name" value="Beta-lactam/transpept-like"/>
</dbReference>
<proteinExistence type="predicted"/>
<name>A0ABM5PRN5_9CORY</name>
<keyword evidence="4" id="KW-1185">Reference proteome</keyword>
<dbReference type="GeneID" id="82878963"/>
<reference evidence="4" key="1">
    <citation type="submission" date="2013-02" db="EMBL/GenBank/DDBJ databases">
        <title>The complete genome sequence of Corynebacterium casei LMG S-19264 (=DSM 44701).</title>
        <authorList>
            <person name="Ruckert C."/>
            <person name="Albersmeier A."/>
            <person name="Kalinowski J."/>
        </authorList>
    </citation>
    <scope>NUCLEOTIDE SEQUENCE [LARGE SCALE GENOMIC DNA]</scope>
    <source>
        <strain evidence="4">LMG S-19264</strain>
    </source>
</reference>